<keyword evidence="4" id="KW-1185">Reference proteome</keyword>
<feature type="region of interest" description="Disordered" evidence="2">
    <location>
        <begin position="13"/>
        <end position="42"/>
    </location>
</feature>
<organism evidence="3 4">
    <name type="scientific">Anaeromicrobium sediminis</name>
    <dbReference type="NCBI Taxonomy" id="1478221"/>
    <lineage>
        <taxon>Bacteria</taxon>
        <taxon>Bacillati</taxon>
        <taxon>Bacillota</taxon>
        <taxon>Clostridia</taxon>
        <taxon>Peptostreptococcales</taxon>
        <taxon>Thermotaleaceae</taxon>
        <taxon>Anaeromicrobium</taxon>
    </lineage>
</organism>
<proteinExistence type="predicted"/>
<protein>
    <recommendedName>
        <fullName evidence="5">Scaffolding protein</fullName>
    </recommendedName>
</protein>
<accession>A0A267MP61</accession>
<feature type="coiled-coil region" evidence="1">
    <location>
        <begin position="83"/>
        <end position="117"/>
    </location>
</feature>
<keyword evidence="1" id="KW-0175">Coiled coil</keyword>
<dbReference type="Pfam" id="PF06810">
    <property type="entry name" value="Phage_scaffold"/>
    <property type="match status" value="1"/>
</dbReference>
<evidence type="ECO:0000313" key="4">
    <source>
        <dbReference type="Proteomes" id="UP000216024"/>
    </source>
</evidence>
<dbReference type="RefSeq" id="WP_095130636.1">
    <property type="nucleotide sequence ID" value="NZ_NIBG01000001.1"/>
</dbReference>
<dbReference type="Proteomes" id="UP000216024">
    <property type="component" value="Unassembled WGS sequence"/>
</dbReference>
<reference evidence="3 4" key="1">
    <citation type="submission" date="2017-06" db="EMBL/GenBank/DDBJ databases">
        <title>Draft genome sequence of anaerobic fermentative bacterium Anaeromicrobium sediminis DY2726D isolated from West Pacific Ocean sediments.</title>
        <authorList>
            <person name="Zeng X."/>
        </authorList>
    </citation>
    <scope>NUCLEOTIDE SEQUENCE [LARGE SCALE GENOMIC DNA]</scope>
    <source>
        <strain evidence="3 4">DY2726D</strain>
    </source>
</reference>
<comment type="caution">
    <text evidence="3">The sequence shown here is derived from an EMBL/GenBank/DDBJ whole genome shotgun (WGS) entry which is preliminary data.</text>
</comment>
<sequence>MKKRLFDINLQLFADEGNEPSGGDGKEPGNNGGNEPVGDNKTYTQEELDKMLKKEKGKVKKFATDELLKELGIENTEALKSIIEAKKADDEKNKTDLEKLQEQLNNITKEKDAVAEKAKTTLITAEFKVKAIGEGLDVKQIDAALKLADLSEIEVKEDGAVEGIEDVIKKVIEDYPFLIGQINSNVGNGGGNNPGTNNNTSKSIGERLAAKRKTVNENQTKGQNHYF</sequence>
<evidence type="ECO:0000256" key="2">
    <source>
        <dbReference type="SAM" id="MobiDB-lite"/>
    </source>
</evidence>
<evidence type="ECO:0008006" key="5">
    <source>
        <dbReference type="Google" id="ProtNLM"/>
    </source>
</evidence>
<dbReference type="InterPro" id="IPR009636">
    <property type="entry name" value="SCAF"/>
</dbReference>
<dbReference type="EMBL" id="NIBG01000001">
    <property type="protein sequence ID" value="PAB61326.1"/>
    <property type="molecule type" value="Genomic_DNA"/>
</dbReference>
<evidence type="ECO:0000313" key="3">
    <source>
        <dbReference type="EMBL" id="PAB61326.1"/>
    </source>
</evidence>
<gene>
    <name evidence="3" type="ORF">CCE28_02525</name>
</gene>
<evidence type="ECO:0000256" key="1">
    <source>
        <dbReference type="SAM" id="Coils"/>
    </source>
</evidence>
<name>A0A267MP61_9FIRM</name>
<dbReference type="OrthoDB" id="2626708at2"/>
<dbReference type="AlphaFoldDB" id="A0A267MP61"/>